<protein>
    <submittedName>
        <fullName evidence="3">Membrane protein</fullName>
    </submittedName>
</protein>
<feature type="domain" description="DUF5808" evidence="2">
    <location>
        <begin position="301"/>
        <end position="325"/>
    </location>
</feature>
<keyword evidence="1" id="KW-0472">Membrane</keyword>
<feature type="transmembrane region" description="Helical" evidence="1">
    <location>
        <begin position="78"/>
        <end position="96"/>
    </location>
</feature>
<keyword evidence="4" id="KW-1185">Reference proteome</keyword>
<feature type="transmembrane region" description="Helical" evidence="1">
    <location>
        <begin position="140"/>
        <end position="160"/>
    </location>
</feature>
<dbReference type="InterPro" id="IPR043831">
    <property type="entry name" value="DUF5808"/>
</dbReference>
<feature type="transmembrane region" description="Helical" evidence="1">
    <location>
        <begin position="6"/>
        <end position="23"/>
    </location>
</feature>
<dbReference type="Proteomes" id="UP001229346">
    <property type="component" value="Unassembled WGS sequence"/>
</dbReference>
<sequence length="462" mass="51721">MDKFILFIPILITYIIVLLIYFGQNKPRGGILFGIGLPPEALNDKQLLDLKTLYNQSYTVYFAISLLAVFPLFGLTSFFSLSLIYTLMWLAVFLYTSRLPFIRVHHGAAMLKREKKWFIGEPRTVRIDDKINALQQATTLSAFWFAIPVAVALAFIILSIQQADMLLRMTGLASLGMTSILFVLSSAFTRMKPKYYSENKNVNDAINTIGRRYWSILWLAIAIFESGCAITGYLILSQGSSSTFVFWLIGVLLVSLVPLAGILFVHNKLAMLTYDIAHTDGQSVLTDDDQYWLNGSTYYNPNDQSVMVPKRVGIGTTLNMATRTGKWIQYGTIIVSLAIIIPLGAFAIKSDYMAPVLTIENNGRIAIDYSPNNIDFPLNDVVEITLEDNVPSGFRTSGMATAAYARGSFTLDSLGKTKLYIYKNKPPYIMIKLPYTYIVYNENDPAKTRELYASLLAANKQG</sequence>
<evidence type="ECO:0000256" key="1">
    <source>
        <dbReference type="SAM" id="Phobius"/>
    </source>
</evidence>
<reference evidence="3 4" key="1">
    <citation type="submission" date="2023-07" db="EMBL/GenBank/DDBJ databases">
        <title>Sorghum-associated microbial communities from plants grown in Nebraska, USA.</title>
        <authorList>
            <person name="Schachtman D."/>
        </authorList>
    </citation>
    <scope>NUCLEOTIDE SEQUENCE [LARGE SCALE GENOMIC DNA]</scope>
    <source>
        <strain evidence="3 4">CC482</strain>
    </source>
</reference>
<evidence type="ECO:0000259" key="2">
    <source>
        <dbReference type="Pfam" id="PF19124"/>
    </source>
</evidence>
<comment type="caution">
    <text evidence="3">The sequence shown here is derived from an EMBL/GenBank/DDBJ whole genome shotgun (WGS) entry which is preliminary data.</text>
</comment>
<feature type="transmembrane region" description="Helical" evidence="1">
    <location>
        <begin position="327"/>
        <end position="348"/>
    </location>
</feature>
<feature type="transmembrane region" description="Helical" evidence="1">
    <location>
        <begin position="216"/>
        <end position="236"/>
    </location>
</feature>
<keyword evidence="1" id="KW-0812">Transmembrane</keyword>
<gene>
    <name evidence="3" type="ORF">J2T15_005287</name>
</gene>
<feature type="transmembrane region" description="Helical" evidence="1">
    <location>
        <begin position="242"/>
        <end position="265"/>
    </location>
</feature>
<accession>A0ABT9U841</accession>
<organism evidence="3 4">
    <name type="scientific">Paenibacillus harenae</name>
    <dbReference type="NCBI Taxonomy" id="306543"/>
    <lineage>
        <taxon>Bacteria</taxon>
        <taxon>Bacillati</taxon>
        <taxon>Bacillota</taxon>
        <taxon>Bacilli</taxon>
        <taxon>Bacillales</taxon>
        <taxon>Paenibacillaceae</taxon>
        <taxon>Paenibacillus</taxon>
    </lineage>
</organism>
<feature type="transmembrane region" description="Helical" evidence="1">
    <location>
        <begin position="53"/>
        <end position="72"/>
    </location>
</feature>
<keyword evidence="1" id="KW-1133">Transmembrane helix</keyword>
<evidence type="ECO:0000313" key="3">
    <source>
        <dbReference type="EMBL" id="MDQ0115820.1"/>
    </source>
</evidence>
<proteinExistence type="predicted"/>
<dbReference type="Pfam" id="PF19124">
    <property type="entry name" value="DUF5808"/>
    <property type="match status" value="1"/>
</dbReference>
<dbReference type="EMBL" id="JAUSSU010000012">
    <property type="protein sequence ID" value="MDQ0115820.1"/>
    <property type="molecule type" value="Genomic_DNA"/>
</dbReference>
<dbReference type="RefSeq" id="WP_307207785.1">
    <property type="nucleotide sequence ID" value="NZ_JAUSSU010000012.1"/>
</dbReference>
<name>A0ABT9U841_PAEHA</name>
<feature type="transmembrane region" description="Helical" evidence="1">
    <location>
        <begin position="166"/>
        <end position="188"/>
    </location>
</feature>
<evidence type="ECO:0000313" key="4">
    <source>
        <dbReference type="Proteomes" id="UP001229346"/>
    </source>
</evidence>